<evidence type="ECO:0000256" key="1">
    <source>
        <dbReference type="SAM" id="SignalP"/>
    </source>
</evidence>
<evidence type="ECO:0000313" key="3">
    <source>
        <dbReference type="Proteomes" id="UP000077248"/>
    </source>
</evidence>
<accession>A0A177D1C5</accession>
<dbReference type="GeneID" id="29115015"/>
<dbReference type="Proteomes" id="UP000077248">
    <property type="component" value="Unassembled WGS sequence"/>
</dbReference>
<dbReference type="KEGG" id="aalt:CC77DRAFT_1085506"/>
<proteinExistence type="predicted"/>
<evidence type="ECO:0000313" key="2">
    <source>
        <dbReference type="EMBL" id="OAG13286.1"/>
    </source>
</evidence>
<protein>
    <recommendedName>
        <fullName evidence="4">Extracellular membrane protein CFEM domain-containing protein</fullName>
    </recommendedName>
</protein>
<organism evidence="2 3">
    <name type="scientific">Alternaria alternata</name>
    <name type="common">Alternaria rot fungus</name>
    <name type="synonym">Torula alternata</name>
    <dbReference type="NCBI Taxonomy" id="5599"/>
    <lineage>
        <taxon>Eukaryota</taxon>
        <taxon>Fungi</taxon>
        <taxon>Dikarya</taxon>
        <taxon>Ascomycota</taxon>
        <taxon>Pezizomycotina</taxon>
        <taxon>Dothideomycetes</taxon>
        <taxon>Pleosporomycetidae</taxon>
        <taxon>Pleosporales</taxon>
        <taxon>Pleosporineae</taxon>
        <taxon>Pleosporaceae</taxon>
        <taxon>Alternaria</taxon>
        <taxon>Alternaria sect. Alternaria</taxon>
        <taxon>Alternaria alternata complex</taxon>
    </lineage>
</organism>
<feature type="chain" id="PRO_5008058859" description="Extracellular membrane protein CFEM domain-containing protein" evidence="1">
    <location>
        <begin position="24"/>
        <end position="347"/>
    </location>
</feature>
<reference evidence="2 3" key="1">
    <citation type="submission" date="2016-05" db="EMBL/GenBank/DDBJ databases">
        <title>Comparative analysis of secretome profiles of manganese(II)-oxidizing ascomycete fungi.</title>
        <authorList>
            <consortium name="DOE Joint Genome Institute"/>
            <person name="Zeiner C.A."/>
            <person name="Purvine S.O."/>
            <person name="Zink E.M."/>
            <person name="Wu S."/>
            <person name="Pasa-Tolic L."/>
            <person name="Chaput D.L."/>
            <person name="Haridas S."/>
            <person name="Grigoriev I.V."/>
            <person name="Santelli C.M."/>
            <person name="Hansel C.M."/>
        </authorList>
    </citation>
    <scope>NUCLEOTIDE SEQUENCE [LARGE SCALE GENOMIC DNA]</scope>
    <source>
        <strain evidence="2 3">SRC1lrK2f</strain>
    </source>
</reference>
<gene>
    <name evidence="2" type="ORF">CC77DRAFT_1085506</name>
</gene>
<feature type="signal peptide" evidence="1">
    <location>
        <begin position="1"/>
        <end position="23"/>
    </location>
</feature>
<dbReference type="OMA" id="CSERINC"/>
<dbReference type="STRING" id="5599.A0A177D1C5"/>
<evidence type="ECO:0008006" key="4">
    <source>
        <dbReference type="Google" id="ProtNLM"/>
    </source>
</evidence>
<keyword evidence="3" id="KW-1185">Reference proteome</keyword>
<sequence length="347" mass="36618">MHSFPSAVFLFSLLSLSVLEASATSDCTRIPYALFAPLSKHKPAQSFCTSKYPLPRPTCLVTTTIPSTTTILVTTSVAPVTNTITVTTNEQTTVLATDTVTPTPTTVTETPTETATTTACPVAALQKRTIDGDKLAPIFSSLQKQAASFVKTLCSCIETTPGCSTSTITSRPTVPVTRTSTITYVPTVTATVTQTPVIVTRITITLDRVISTTTTTTTTTSTSSVCAPPPAQTTCPGGIRPDKCNVSFYCDSAETCACLATTEGTAVGCTDVSPFDISCSETVPCTSSAQCGADRKCVTNLCCNDGQCVTINTSTCANGQAVSRLFRFVRRRGEKKEGWNLPWSVDE</sequence>
<name>A0A177D1C5_ALTAL</name>
<dbReference type="AlphaFoldDB" id="A0A177D1C5"/>
<dbReference type="EMBL" id="KV441515">
    <property type="protein sequence ID" value="OAG13286.1"/>
    <property type="molecule type" value="Genomic_DNA"/>
</dbReference>
<dbReference type="RefSeq" id="XP_018378707.1">
    <property type="nucleotide sequence ID" value="XM_018529421.1"/>
</dbReference>
<dbReference type="VEuPathDB" id="FungiDB:CC77DRAFT_1085506"/>
<keyword evidence="1" id="KW-0732">Signal</keyword>